<comment type="caution">
    <text evidence="2">The sequence shown here is derived from an EMBL/GenBank/DDBJ whole genome shotgun (WGS) entry which is preliminary data.</text>
</comment>
<keyword evidence="3" id="KW-1185">Reference proteome</keyword>
<evidence type="ECO:0000313" key="3">
    <source>
        <dbReference type="Proteomes" id="UP001244207"/>
    </source>
</evidence>
<dbReference type="GeneID" id="85394334"/>
<organism evidence="2 3">
    <name type="scientific">Glomerella acutata</name>
    <name type="common">Colletotrichum acutatum</name>
    <dbReference type="NCBI Taxonomy" id="27357"/>
    <lineage>
        <taxon>Eukaryota</taxon>
        <taxon>Fungi</taxon>
        <taxon>Dikarya</taxon>
        <taxon>Ascomycota</taxon>
        <taxon>Pezizomycotina</taxon>
        <taxon>Sordariomycetes</taxon>
        <taxon>Hypocreomycetidae</taxon>
        <taxon>Glomerellales</taxon>
        <taxon>Glomerellaceae</taxon>
        <taxon>Colletotrichum</taxon>
        <taxon>Colletotrichum acutatum species complex</taxon>
    </lineage>
</organism>
<evidence type="ECO:0000313" key="2">
    <source>
        <dbReference type="EMBL" id="KAK1725574.1"/>
    </source>
</evidence>
<sequence length="255" mass="29123">MPHFNSGNYNLSPGQLPWSAEMSEWFVSHHRVILQPPRHSVSYGGSEARLAKNIFVVRSWDAQDPPREPLAIREDLAGNIAWHTISQQPLSEPRIESISLHVDVLERWQRGWIKWHEQHASPDDDDCIYGELPGDDDVYHSEGSSSKGEEQDDENDDGELSYCCDTDRSKRGLPLVIEAFNKEYTTIHDYVSTLHPWLMGSRQDISRTNNLMGDRTSGECESLVVDVANLDYLSTMDQKRFPRSGYTGTRFCLRA</sequence>
<dbReference type="Proteomes" id="UP001244207">
    <property type="component" value="Unassembled WGS sequence"/>
</dbReference>
<feature type="compositionally biased region" description="Acidic residues" evidence="1">
    <location>
        <begin position="124"/>
        <end position="136"/>
    </location>
</feature>
<proteinExistence type="predicted"/>
<name>A0AAD8UQX3_GLOAC</name>
<dbReference type="AlphaFoldDB" id="A0AAD8UQX3"/>
<evidence type="ECO:0000256" key="1">
    <source>
        <dbReference type="SAM" id="MobiDB-lite"/>
    </source>
</evidence>
<protein>
    <submittedName>
        <fullName evidence="2">Uncharacterized protein</fullName>
    </submittedName>
</protein>
<feature type="region of interest" description="Disordered" evidence="1">
    <location>
        <begin position="124"/>
        <end position="161"/>
    </location>
</feature>
<dbReference type="RefSeq" id="XP_060365629.1">
    <property type="nucleotide sequence ID" value="XM_060510435.1"/>
</dbReference>
<reference evidence="2" key="1">
    <citation type="submission" date="2021-12" db="EMBL/GenBank/DDBJ databases">
        <title>Comparative genomics, transcriptomics and evolutionary studies reveal genomic signatures of adaptation to plant cell wall in hemibiotrophic fungi.</title>
        <authorList>
            <consortium name="DOE Joint Genome Institute"/>
            <person name="Baroncelli R."/>
            <person name="Diaz J.F."/>
            <person name="Benocci T."/>
            <person name="Peng M."/>
            <person name="Battaglia E."/>
            <person name="Haridas S."/>
            <person name="Andreopoulos W."/>
            <person name="Labutti K."/>
            <person name="Pangilinan J."/>
            <person name="Floch G.L."/>
            <person name="Makela M.R."/>
            <person name="Henrissat B."/>
            <person name="Grigoriev I.V."/>
            <person name="Crouch J.A."/>
            <person name="De Vries R.P."/>
            <person name="Sukno S.A."/>
            <person name="Thon M.R."/>
        </authorList>
    </citation>
    <scope>NUCLEOTIDE SEQUENCE</scope>
    <source>
        <strain evidence="2">CBS 112980</strain>
    </source>
</reference>
<accession>A0AAD8UQX3</accession>
<dbReference type="EMBL" id="JAHMHS010000040">
    <property type="protein sequence ID" value="KAK1725574.1"/>
    <property type="molecule type" value="Genomic_DNA"/>
</dbReference>
<feature type="compositionally biased region" description="Acidic residues" evidence="1">
    <location>
        <begin position="150"/>
        <end position="159"/>
    </location>
</feature>
<gene>
    <name evidence="2" type="ORF">BDZ83DRAFT_651208</name>
</gene>